<evidence type="ECO:0000256" key="1">
    <source>
        <dbReference type="ARBA" id="ARBA00008791"/>
    </source>
</evidence>
<dbReference type="PANTHER" id="PTHR46553">
    <property type="entry name" value="ADENINE NUCLEOTIDE ALPHA HYDROLASES-LIKE SUPERFAMILY PROTEIN"/>
    <property type="match status" value="1"/>
</dbReference>
<dbReference type="Pfam" id="PF00582">
    <property type="entry name" value="Usp"/>
    <property type="match status" value="2"/>
</dbReference>
<feature type="domain" description="UspA" evidence="2">
    <location>
        <begin position="150"/>
        <end position="280"/>
    </location>
</feature>
<evidence type="ECO:0000313" key="3">
    <source>
        <dbReference type="EMBL" id="WTO86626.1"/>
    </source>
</evidence>
<sequence>MTLPLVVGVDGSDPSLVAVDWAADEAVRHGLTLRLVHASLWERYAGTVPTLGAGRFSERVLAEHLVASSAERAARRAPGLRITTDILPTEAVDGLLHEGANAHALVVGDRGRGELKGLLLGSVSLGVAARARCPVIVVRGDDAGVVGLHERILLGVGDAVTGERAADFAVREAETHDCALDAVRAWRHPAPIGEAPDDAERRATALLDDALRAPLAAHPGVRVRRTNVEGPARTVLVDRSAAADLVVLGARRRHGHFGLQLGRVGHTLLHHAQCPVAIVPQLS</sequence>
<dbReference type="PANTHER" id="PTHR46553:SF3">
    <property type="entry name" value="ADENINE NUCLEOTIDE ALPHA HYDROLASES-LIKE SUPERFAMILY PROTEIN"/>
    <property type="match status" value="1"/>
</dbReference>
<gene>
    <name evidence="3" type="ORF">OHU27_31015</name>
</gene>
<comment type="similarity">
    <text evidence="1">Belongs to the universal stress protein A family.</text>
</comment>
<dbReference type="RefSeq" id="WP_406260550.1">
    <property type="nucleotide sequence ID" value="NZ_CP108125.1"/>
</dbReference>
<evidence type="ECO:0000259" key="2">
    <source>
        <dbReference type="Pfam" id="PF00582"/>
    </source>
</evidence>
<dbReference type="InterPro" id="IPR014729">
    <property type="entry name" value="Rossmann-like_a/b/a_fold"/>
</dbReference>
<protein>
    <submittedName>
        <fullName evidence="3">Universal stress protein</fullName>
    </submittedName>
</protein>
<name>A0ABZ1J380_9ACTN</name>
<reference evidence="3 4" key="1">
    <citation type="submission" date="2022-10" db="EMBL/GenBank/DDBJ databases">
        <title>The complete genomes of actinobacterial strains from the NBC collection.</title>
        <authorList>
            <person name="Joergensen T.S."/>
            <person name="Alvarez Arevalo M."/>
            <person name="Sterndorff E.B."/>
            <person name="Faurdal D."/>
            <person name="Vuksanovic O."/>
            <person name="Mourched A.-S."/>
            <person name="Charusanti P."/>
            <person name="Shaw S."/>
            <person name="Blin K."/>
            <person name="Weber T."/>
        </authorList>
    </citation>
    <scope>NUCLEOTIDE SEQUENCE [LARGE SCALE GENOMIC DNA]</scope>
    <source>
        <strain evidence="3 4">NBC_00206</strain>
    </source>
</reference>
<dbReference type="InterPro" id="IPR006016">
    <property type="entry name" value="UspA"/>
</dbReference>
<dbReference type="InterPro" id="IPR006015">
    <property type="entry name" value="Universal_stress_UspA"/>
</dbReference>
<keyword evidence="4" id="KW-1185">Reference proteome</keyword>
<proteinExistence type="inferred from homology"/>
<dbReference type="EMBL" id="CP108125">
    <property type="protein sequence ID" value="WTO86626.1"/>
    <property type="molecule type" value="Genomic_DNA"/>
</dbReference>
<dbReference type="Proteomes" id="UP001622690">
    <property type="component" value="Chromosome"/>
</dbReference>
<accession>A0ABZ1J380</accession>
<evidence type="ECO:0000313" key="4">
    <source>
        <dbReference type="Proteomes" id="UP001622690"/>
    </source>
</evidence>
<dbReference type="PRINTS" id="PR01438">
    <property type="entry name" value="UNVRSLSTRESS"/>
</dbReference>
<dbReference type="Gene3D" id="3.40.50.620">
    <property type="entry name" value="HUPs"/>
    <property type="match status" value="2"/>
</dbReference>
<dbReference type="SUPFAM" id="SSF52402">
    <property type="entry name" value="Adenine nucleotide alpha hydrolases-like"/>
    <property type="match status" value="2"/>
</dbReference>
<feature type="domain" description="UspA" evidence="2">
    <location>
        <begin position="4"/>
        <end position="139"/>
    </location>
</feature>
<organism evidence="3 4">
    <name type="scientific">Streptomyces nigra</name>
    <dbReference type="NCBI Taxonomy" id="1827580"/>
    <lineage>
        <taxon>Bacteria</taxon>
        <taxon>Bacillati</taxon>
        <taxon>Actinomycetota</taxon>
        <taxon>Actinomycetes</taxon>
        <taxon>Kitasatosporales</taxon>
        <taxon>Streptomycetaceae</taxon>
        <taxon>Streptomyces</taxon>
    </lineage>
</organism>